<dbReference type="AlphaFoldDB" id="A0A2G9YRD5"/>
<accession>A0A2G9YRD5</accession>
<feature type="transmembrane region" description="Helical" evidence="1">
    <location>
        <begin position="219"/>
        <end position="240"/>
    </location>
</feature>
<organism evidence="2 3">
    <name type="scientific">Candidatus Nealsonbacteria bacterium CG23_combo_of_CG06-09_8_20_14_all_40_13</name>
    <dbReference type="NCBI Taxonomy" id="1974724"/>
    <lineage>
        <taxon>Bacteria</taxon>
        <taxon>Candidatus Nealsoniibacteriota</taxon>
    </lineage>
</organism>
<feature type="transmembrane region" description="Helical" evidence="1">
    <location>
        <begin position="294"/>
        <end position="313"/>
    </location>
</feature>
<gene>
    <name evidence="2" type="ORF">COX39_01100</name>
</gene>
<dbReference type="Proteomes" id="UP000231567">
    <property type="component" value="Unassembled WGS sequence"/>
</dbReference>
<feature type="transmembrane region" description="Helical" evidence="1">
    <location>
        <begin position="153"/>
        <end position="173"/>
    </location>
</feature>
<feature type="transmembrane region" description="Helical" evidence="1">
    <location>
        <begin position="945"/>
        <end position="968"/>
    </location>
</feature>
<sequence>MRLKTILQSSKSKKIIFFLVFLILSFIFIRGIIFSKGLVVGSDWMMPLTFQQMGEYIERQFYTWTYDMNLFGVKNPFFVTLPFVFLVKMFVLFGLNGEILSKALIIMIFTLSGTSMFLLLKFLGLKNVSSVVGGFIFITMPVFFNYTIMGWCFVLLAVGTILPITVICFIKSVEEKKIFYSVISGLLFSVAIIQSQSLVWFPMVFLALSFYLVKDKATFLSYAKSILIVILIALALHSSWWPNLILNHDPGVMNSDLGLDSVSLGMRSRLSVINILRAWGGLFNYQYEISYPKSLMPISFLISLMAIASLLLRKVNKRDIRIPLVVILFYMVILFFIDPRFMAKMPFSNLIRDIGRFTILTSFSYTILASFFLSYLLESVNKKKKFFAFFLLFLIFLNSFSFFSGKLYGEAQNNYDVRLRTYRFSEDYYFAENYLNKIKRDVKSYYPPSGTNIGIKNQPKLDVDFKEIKDPFRGYSPIPGGIYMYYSSMGKPPEISFLLDSLFNENHSAKYLLLMGMMNIEDIIIRNDINYPDAQMPSIAYLLSNTESKNLLNFGKVQIIKNKYFLPHFYIPQNIIYSNEDTGSLVDIVDSGDRNIRSAIFLTDNTEKNVEDLDKARIIQTADEIFVKWELENAINEEKLRTSSPGELNIKHDFSKLVYKIEIPKDGEYEIFISENGEKKNLGKKYFEKGNQELVLPIKGISENLIDKNLQIKDYISDSIYKVRFDYQTLNNANFFIKENNNKGIAQTNLSSTGEKFEHFEMYFKSSSGATNAAIHLSAPKDNNPDIKYKNVQIQRILQPSLILESIKPQASISKPQTPKITFVKINPTKYKVKVEGAKEPYNLVFSESFHQGWKAYVSDQQSAISNQQYGEVVASYFDGEIKEGTHKNIFLDRNTFETGGKKSIPEERHLLVNGYANSWYITPEDTNGRQDYEIIIEFGPQRSFYIGLFISGLTLMGCLGYLIFTFFRKK</sequence>
<feature type="transmembrane region" description="Helical" evidence="1">
    <location>
        <begin position="77"/>
        <end position="96"/>
    </location>
</feature>
<feature type="transmembrane region" description="Helical" evidence="1">
    <location>
        <begin position="320"/>
        <end position="337"/>
    </location>
</feature>
<feature type="transmembrane region" description="Helical" evidence="1">
    <location>
        <begin position="103"/>
        <end position="122"/>
    </location>
</feature>
<reference evidence="2 3" key="1">
    <citation type="submission" date="2017-09" db="EMBL/GenBank/DDBJ databases">
        <title>Depth-based differentiation of microbial function through sediment-hosted aquifers and enrichment of novel symbionts in the deep terrestrial subsurface.</title>
        <authorList>
            <person name="Probst A.J."/>
            <person name="Ladd B."/>
            <person name="Jarett J.K."/>
            <person name="Geller-Mcgrath D.E."/>
            <person name="Sieber C.M."/>
            <person name="Emerson J.B."/>
            <person name="Anantharaman K."/>
            <person name="Thomas B.C."/>
            <person name="Malmstrom R."/>
            <person name="Stieglmeier M."/>
            <person name="Klingl A."/>
            <person name="Woyke T."/>
            <person name="Ryan C.M."/>
            <person name="Banfield J.F."/>
        </authorList>
    </citation>
    <scope>NUCLEOTIDE SEQUENCE [LARGE SCALE GENOMIC DNA]</scope>
    <source>
        <strain evidence="2">CG23_combo_of_CG06-09_8_20_14_all_40_13</strain>
    </source>
</reference>
<keyword evidence="1" id="KW-0812">Transmembrane</keyword>
<dbReference type="EMBL" id="PCRM01000017">
    <property type="protein sequence ID" value="PIP21789.1"/>
    <property type="molecule type" value="Genomic_DNA"/>
</dbReference>
<feature type="transmembrane region" description="Helical" evidence="1">
    <location>
        <begin position="386"/>
        <end position="405"/>
    </location>
</feature>
<proteinExistence type="predicted"/>
<name>A0A2G9YRD5_9BACT</name>
<evidence type="ECO:0000313" key="2">
    <source>
        <dbReference type="EMBL" id="PIP21789.1"/>
    </source>
</evidence>
<feature type="transmembrane region" description="Helical" evidence="1">
    <location>
        <begin position="179"/>
        <end position="212"/>
    </location>
</feature>
<keyword evidence="1" id="KW-1133">Transmembrane helix</keyword>
<feature type="transmembrane region" description="Helical" evidence="1">
    <location>
        <begin position="357"/>
        <end position="377"/>
    </location>
</feature>
<evidence type="ECO:0008006" key="4">
    <source>
        <dbReference type="Google" id="ProtNLM"/>
    </source>
</evidence>
<keyword evidence="1" id="KW-0472">Membrane</keyword>
<comment type="caution">
    <text evidence="2">The sequence shown here is derived from an EMBL/GenBank/DDBJ whole genome shotgun (WGS) entry which is preliminary data.</text>
</comment>
<protein>
    <recommendedName>
        <fullName evidence="4">Membrane protein 6-pyruvoyl-tetrahydropterin synthase-related domain-containing protein</fullName>
    </recommendedName>
</protein>
<feature type="transmembrane region" description="Helical" evidence="1">
    <location>
        <begin position="15"/>
        <end position="35"/>
    </location>
</feature>
<evidence type="ECO:0000313" key="3">
    <source>
        <dbReference type="Proteomes" id="UP000231567"/>
    </source>
</evidence>
<evidence type="ECO:0000256" key="1">
    <source>
        <dbReference type="SAM" id="Phobius"/>
    </source>
</evidence>